<accession>A0ABU8VDZ1</accession>
<dbReference type="RefSeq" id="WP_340357085.1">
    <property type="nucleotide sequence ID" value="NZ_JBBKZU010000004.1"/>
</dbReference>
<organism evidence="1 2">
    <name type="scientific">Variovorax ureilyticus</name>
    <dbReference type="NCBI Taxonomy" id="1836198"/>
    <lineage>
        <taxon>Bacteria</taxon>
        <taxon>Pseudomonadati</taxon>
        <taxon>Pseudomonadota</taxon>
        <taxon>Betaproteobacteria</taxon>
        <taxon>Burkholderiales</taxon>
        <taxon>Comamonadaceae</taxon>
        <taxon>Variovorax</taxon>
    </lineage>
</organism>
<evidence type="ECO:0000313" key="1">
    <source>
        <dbReference type="EMBL" id="MEJ8811821.1"/>
    </source>
</evidence>
<dbReference type="EMBL" id="JBBKZU010000004">
    <property type="protein sequence ID" value="MEJ8811821.1"/>
    <property type="molecule type" value="Genomic_DNA"/>
</dbReference>
<sequence length="135" mass="15007">MPADRIVLVGNIGREALAQKEAGDSFPPPAKTNCKTAAVRGNAMVAWAPVEPQLRFSKGDAHRFDQARLSLMMRGHSLTVEWTIAGRHRFIVGHRGWCRFFDSLDGVEEFLRGLCALKAEQRFKAPALLSKVKGY</sequence>
<dbReference type="Proteomes" id="UP001365846">
    <property type="component" value="Unassembled WGS sequence"/>
</dbReference>
<reference evidence="1 2" key="1">
    <citation type="submission" date="2024-03" db="EMBL/GenBank/DDBJ databases">
        <title>Novel species of the genus Variovorax.</title>
        <authorList>
            <person name="Liu Q."/>
            <person name="Xin Y.-H."/>
        </authorList>
    </citation>
    <scope>NUCLEOTIDE SEQUENCE [LARGE SCALE GENOMIC DNA]</scope>
    <source>
        <strain evidence="1 2">KACC 18899</strain>
    </source>
</reference>
<comment type="caution">
    <text evidence="1">The sequence shown here is derived from an EMBL/GenBank/DDBJ whole genome shotgun (WGS) entry which is preliminary data.</text>
</comment>
<protein>
    <submittedName>
        <fullName evidence="1">Uncharacterized protein</fullName>
    </submittedName>
</protein>
<proteinExistence type="predicted"/>
<gene>
    <name evidence="1" type="ORF">WKW77_12140</name>
</gene>
<keyword evidence="2" id="KW-1185">Reference proteome</keyword>
<evidence type="ECO:0000313" key="2">
    <source>
        <dbReference type="Proteomes" id="UP001365846"/>
    </source>
</evidence>
<name>A0ABU8VDZ1_9BURK</name>